<name>A0ABR1G446_AURAN</name>
<dbReference type="Gene3D" id="3.40.50.150">
    <property type="entry name" value="Vaccinia Virus protein VP39"/>
    <property type="match status" value="1"/>
</dbReference>
<proteinExistence type="inferred from homology"/>
<keyword evidence="7" id="KW-1185">Reference proteome</keyword>
<dbReference type="Proteomes" id="UP001363151">
    <property type="component" value="Unassembled WGS sequence"/>
</dbReference>
<keyword evidence="2 6" id="KW-0489">Methyltransferase</keyword>
<evidence type="ECO:0000313" key="6">
    <source>
        <dbReference type="EMBL" id="KAK7248097.1"/>
    </source>
</evidence>
<accession>A0ABR1G446</accession>
<evidence type="ECO:0000313" key="7">
    <source>
        <dbReference type="Proteomes" id="UP001363151"/>
    </source>
</evidence>
<dbReference type="GO" id="GO:0032259">
    <property type="term" value="P:methylation"/>
    <property type="evidence" value="ECO:0007669"/>
    <property type="project" value="UniProtKB-KW"/>
</dbReference>
<evidence type="ECO:0000256" key="3">
    <source>
        <dbReference type="ARBA" id="ARBA00022679"/>
    </source>
</evidence>
<dbReference type="InterPro" id="IPR013217">
    <property type="entry name" value="Methyltransf_12"/>
</dbReference>
<gene>
    <name evidence="6" type="ORF">SO694_00080011</name>
</gene>
<dbReference type="GO" id="GO:0008168">
    <property type="term" value="F:methyltransferase activity"/>
    <property type="evidence" value="ECO:0007669"/>
    <property type="project" value="UniProtKB-KW"/>
</dbReference>
<dbReference type="CDD" id="cd02440">
    <property type="entry name" value="AdoMet_MTases"/>
    <property type="match status" value="1"/>
</dbReference>
<organism evidence="6 7">
    <name type="scientific">Aureococcus anophagefferens</name>
    <name type="common">Harmful bloom alga</name>
    <dbReference type="NCBI Taxonomy" id="44056"/>
    <lineage>
        <taxon>Eukaryota</taxon>
        <taxon>Sar</taxon>
        <taxon>Stramenopiles</taxon>
        <taxon>Ochrophyta</taxon>
        <taxon>Pelagophyceae</taxon>
        <taxon>Pelagomonadales</taxon>
        <taxon>Pelagomonadaceae</taxon>
        <taxon>Aureococcus</taxon>
    </lineage>
</organism>
<dbReference type="InterPro" id="IPR029063">
    <property type="entry name" value="SAM-dependent_MTases_sf"/>
</dbReference>
<evidence type="ECO:0000256" key="4">
    <source>
        <dbReference type="SAM" id="MobiDB-lite"/>
    </source>
</evidence>
<evidence type="ECO:0000256" key="1">
    <source>
        <dbReference type="ARBA" id="ARBA00009725"/>
    </source>
</evidence>
<dbReference type="SUPFAM" id="SSF53335">
    <property type="entry name" value="S-adenosyl-L-methionine-dependent methyltransferases"/>
    <property type="match status" value="1"/>
</dbReference>
<evidence type="ECO:0000256" key="2">
    <source>
        <dbReference type="ARBA" id="ARBA00022603"/>
    </source>
</evidence>
<reference evidence="6 7" key="1">
    <citation type="submission" date="2024-03" db="EMBL/GenBank/DDBJ databases">
        <title>Aureococcus anophagefferens CCMP1851 and Kratosvirus quantuckense: Draft genome of a second virus-susceptible host strain in the model system.</title>
        <authorList>
            <person name="Chase E."/>
            <person name="Truchon A.R."/>
            <person name="Schepens W."/>
            <person name="Wilhelm S.W."/>
        </authorList>
    </citation>
    <scope>NUCLEOTIDE SEQUENCE [LARGE SCALE GENOMIC DNA]</scope>
    <source>
        <strain evidence="6 7">CCMP1851</strain>
    </source>
</reference>
<dbReference type="PANTHER" id="PTHR22809:SF5">
    <property type="entry name" value="TRNA N(3)-METHYLCYTIDINE METHYLTRANSFERASE METTL6"/>
    <property type="match status" value="1"/>
</dbReference>
<dbReference type="InterPro" id="IPR026113">
    <property type="entry name" value="METTL2/6/8-like"/>
</dbReference>
<feature type="domain" description="Methyltransferase type 12" evidence="5">
    <location>
        <begin position="110"/>
        <end position="209"/>
    </location>
</feature>
<dbReference type="PANTHER" id="PTHR22809">
    <property type="entry name" value="METHYLTRANSFERASE-RELATED"/>
    <property type="match status" value="1"/>
</dbReference>
<dbReference type="EMBL" id="JBBJCI010000120">
    <property type="protein sequence ID" value="KAK7248097.1"/>
    <property type="molecule type" value="Genomic_DNA"/>
</dbReference>
<sequence>MDELSTLVEWYATIPKTQETPAQIANILATPTAAWAEDAGLDAARRADGALRVAAQGACLAPFWVAKYERESAGAWHAFYKRNADKAYKDRHYLDDEWSEAFAADSGLVVEVGCGVGNALFPVLASHPRWRGVAVDFAASAIDLLRKRPDYDSARVMAATRDVVRDELPVADGAADVVTCLFVLSALAPETMAAVAGKLARKLRPGGSLLFRDYGRYDEAQLRFKKGHRLGDNFYTSASSASSTRTARSRSGGGASSSRATS</sequence>
<comment type="caution">
    <text evidence="6">The sequence shown here is derived from an EMBL/GenBank/DDBJ whole genome shotgun (WGS) entry which is preliminary data.</text>
</comment>
<feature type="region of interest" description="Disordered" evidence="4">
    <location>
        <begin position="237"/>
        <end position="262"/>
    </location>
</feature>
<comment type="similarity">
    <text evidence="1">Belongs to the methyltransferase superfamily. METL family.</text>
</comment>
<evidence type="ECO:0000259" key="5">
    <source>
        <dbReference type="Pfam" id="PF08242"/>
    </source>
</evidence>
<dbReference type="Pfam" id="PF08242">
    <property type="entry name" value="Methyltransf_12"/>
    <property type="match status" value="1"/>
</dbReference>
<keyword evidence="3" id="KW-0808">Transferase</keyword>
<protein>
    <submittedName>
        <fullName evidence="6">tRNA (Cytosine) methyltransferase</fullName>
    </submittedName>
</protein>